<evidence type="ECO:0000256" key="1">
    <source>
        <dbReference type="ARBA" id="ARBA00022603"/>
    </source>
</evidence>
<dbReference type="GeneID" id="764431"/>
<comment type="similarity">
    <text evidence="7 8">Belongs to the class I-like SAM-binding methyltransferase superfamily. C5-methyltransferase family.</text>
</comment>
<evidence type="ECO:0000256" key="2">
    <source>
        <dbReference type="ARBA" id="ARBA00022679"/>
    </source>
</evidence>
<protein>
    <recommendedName>
        <fullName evidence="5">tRNA (cytosine(38)-C(5))-methyltransferase</fullName>
        <ecNumber evidence="4">2.1.1.204</ecNumber>
    </recommendedName>
    <alternativeName>
        <fullName evidence="6">DNA (cytosine-5)-methyltransferase-like protein 2</fullName>
    </alternativeName>
</protein>
<evidence type="ECO:0000256" key="4">
    <source>
        <dbReference type="ARBA" id="ARBA00039081"/>
    </source>
</evidence>
<dbReference type="OMA" id="HYAFKYA"/>
<dbReference type="RefSeq" id="XP_030849341.1">
    <property type="nucleotide sequence ID" value="XM_030993481.1"/>
</dbReference>
<keyword evidence="3 7" id="KW-0949">S-adenosyl-L-methionine</keyword>
<evidence type="ECO:0000256" key="8">
    <source>
        <dbReference type="RuleBase" id="RU000416"/>
    </source>
</evidence>
<evidence type="ECO:0000313" key="11">
    <source>
        <dbReference type="Proteomes" id="UP000007110"/>
    </source>
</evidence>
<dbReference type="EC" id="2.1.1.204" evidence="4"/>
<dbReference type="PANTHER" id="PTHR46098:SF1">
    <property type="entry name" value="TRNA (CYTOSINE(38)-C(5))-METHYLTRANSFERASE"/>
    <property type="match status" value="1"/>
</dbReference>
<sequence length="440" mass="50039">MEASSEQSDRDQETKNLRVVEFFSGVGGLHCAVKACGVPCTVVAAVEINTVANAVYQHNFPEVDLMQRNLEGFTVDDFASFDADMFVMSPPCQPFTRVGLKGDKNDARTNAFFNIMRNLAEMAKKPTYLLVENVKGFDTSETRNFLVETLQKCNYVFQEFLLSPMNIGIPNQRVRYFMLAKQRPLQFKEEHGTQLVQHRVNMPLMPNEIKETSRLVCDNSMVSSQEQTNMELTESRERTGQDESSMVSLNEQSIERKTDEQHLNEKERTDNVKSGSCEDMVSSSEQNEQETGEDDERRKIGDYLQADLSEESMAEYLIPDRILLKYVNVMDIVTVEDTKTCCFTKAYAYYVEGTGSVLRTDLSADMSSAFSSGSCSDDERLERLKALRLRYFSPREVANLHHFPQDFGFPDCSTKKQKYRLLGNSLNVTLLAQLISYMVA</sequence>
<keyword evidence="11" id="KW-1185">Reference proteome</keyword>
<evidence type="ECO:0000256" key="9">
    <source>
        <dbReference type="SAM" id="MobiDB-lite"/>
    </source>
</evidence>
<evidence type="ECO:0000256" key="3">
    <source>
        <dbReference type="ARBA" id="ARBA00022691"/>
    </source>
</evidence>
<dbReference type="PROSITE" id="PS51679">
    <property type="entry name" value="SAM_MT_C5"/>
    <property type="match status" value="1"/>
</dbReference>
<feature type="compositionally biased region" description="Basic and acidic residues" evidence="9">
    <location>
        <begin position="253"/>
        <end position="271"/>
    </location>
</feature>
<dbReference type="InterPro" id="IPR050750">
    <property type="entry name" value="C5-MTase"/>
</dbReference>
<evidence type="ECO:0000256" key="7">
    <source>
        <dbReference type="PROSITE-ProRule" id="PRU01016"/>
    </source>
</evidence>
<reference evidence="10" key="2">
    <citation type="submission" date="2021-01" db="UniProtKB">
        <authorList>
            <consortium name="EnsemblMetazoa"/>
        </authorList>
    </citation>
    <scope>IDENTIFICATION</scope>
</reference>
<dbReference type="NCBIfam" id="TIGR00675">
    <property type="entry name" value="dcm"/>
    <property type="match status" value="1"/>
</dbReference>
<dbReference type="SUPFAM" id="SSF53335">
    <property type="entry name" value="S-adenosyl-L-methionine-dependent methyltransferases"/>
    <property type="match status" value="1"/>
</dbReference>
<dbReference type="Gene3D" id="3.90.120.10">
    <property type="entry name" value="DNA Methylase, subunit A, domain 2"/>
    <property type="match status" value="1"/>
</dbReference>
<feature type="compositionally biased region" description="Polar residues" evidence="9">
    <location>
        <begin position="222"/>
        <end position="232"/>
    </location>
</feature>
<dbReference type="PANTHER" id="PTHR46098">
    <property type="entry name" value="TRNA (CYTOSINE(38)-C(5))-METHYLTRANSFERASE"/>
    <property type="match status" value="1"/>
</dbReference>
<dbReference type="Gene3D" id="3.40.50.150">
    <property type="entry name" value="Vaccinia Virus protein VP39"/>
    <property type="match status" value="1"/>
</dbReference>
<accession>A0A7M7PEY6</accession>
<feature type="region of interest" description="Disordered" evidence="9">
    <location>
        <begin position="222"/>
        <end position="299"/>
    </location>
</feature>
<evidence type="ECO:0000256" key="6">
    <source>
        <dbReference type="ARBA" id="ARBA00042810"/>
    </source>
</evidence>
<dbReference type="InterPro" id="IPR029063">
    <property type="entry name" value="SAM-dependent_MTases_sf"/>
</dbReference>
<keyword evidence="2 7" id="KW-0808">Transferase</keyword>
<dbReference type="Pfam" id="PF00145">
    <property type="entry name" value="DNA_methylase"/>
    <property type="match status" value="1"/>
</dbReference>
<dbReference type="GO" id="GO:0032259">
    <property type="term" value="P:methylation"/>
    <property type="evidence" value="ECO:0007669"/>
    <property type="project" value="UniProtKB-KW"/>
</dbReference>
<proteinExistence type="inferred from homology"/>
<dbReference type="Proteomes" id="UP000007110">
    <property type="component" value="Unassembled WGS sequence"/>
</dbReference>
<evidence type="ECO:0000256" key="5">
    <source>
        <dbReference type="ARBA" id="ARBA00039681"/>
    </source>
</evidence>
<dbReference type="PRINTS" id="PR00105">
    <property type="entry name" value="C5METTRFRASE"/>
</dbReference>
<dbReference type="GO" id="GO:0008168">
    <property type="term" value="F:methyltransferase activity"/>
    <property type="evidence" value="ECO:0007669"/>
    <property type="project" value="UniProtKB-KW"/>
</dbReference>
<dbReference type="InterPro" id="IPR031303">
    <property type="entry name" value="C5_meth_CS"/>
</dbReference>
<name>A0A7M7PEY6_STRPU</name>
<dbReference type="InterPro" id="IPR001525">
    <property type="entry name" value="C5_MeTfrase"/>
</dbReference>
<dbReference type="EnsemblMetazoa" id="XM_030993481">
    <property type="protein sequence ID" value="XP_030849341"/>
    <property type="gene ID" value="LOC764431"/>
</dbReference>
<reference evidence="11" key="1">
    <citation type="submission" date="2015-02" db="EMBL/GenBank/DDBJ databases">
        <title>Genome sequencing for Strongylocentrotus purpuratus.</title>
        <authorList>
            <person name="Murali S."/>
            <person name="Liu Y."/>
            <person name="Vee V."/>
            <person name="English A."/>
            <person name="Wang M."/>
            <person name="Skinner E."/>
            <person name="Han Y."/>
            <person name="Muzny D.M."/>
            <person name="Worley K.C."/>
            <person name="Gibbs R.A."/>
        </authorList>
    </citation>
    <scope>NUCLEOTIDE SEQUENCE</scope>
</reference>
<dbReference type="AlphaFoldDB" id="A0A7M7PEY6"/>
<dbReference type="PROSITE" id="PS00095">
    <property type="entry name" value="C5_MTASE_2"/>
    <property type="match status" value="1"/>
</dbReference>
<keyword evidence="1 7" id="KW-0489">Methyltransferase</keyword>
<organism evidence="10 11">
    <name type="scientific">Strongylocentrotus purpuratus</name>
    <name type="common">Purple sea urchin</name>
    <dbReference type="NCBI Taxonomy" id="7668"/>
    <lineage>
        <taxon>Eukaryota</taxon>
        <taxon>Metazoa</taxon>
        <taxon>Echinodermata</taxon>
        <taxon>Eleutherozoa</taxon>
        <taxon>Echinozoa</taxon>
        <taxon>Echinoidea</taxon>
        <taxon>Euechinoidea</taxon>
        <taxon>Echinacea</taxon>
        <taxon>Camarodonta</taxon>
        <taxon>Echinidea</taxon>
        <taxon>Strongylocentrotidae</taxon>
        <taxon>Strongylocentrotus</taxon>
    </lineage>
</organism>
<feature type="compositionally biased region" description="Polar residues" evidence="9">
    <location>
        <begin position="242"/>
        <end position="252"/>
    </location>
</feature>
<evidence type="ECO:0000313" key="10">
    <source>
        <dbReference type="EnsemblMetazoa" id="XP_030849341"/>
    </source>
</evidence>
<feature type="active site" evidence="7">
    <location>
        <position position="92"/>
    </location>
</feature>